<dbReference type="EMBL" id="FUEG01000004">
    <property type="protein sequence ID" value="SJL03613.1"/>
    <property type="molecule type" value="Genomic_DNA"/>
</dbReference>
<reference evidence="2" key="1">
    <citation type="journal article" date="2017" name="Nat. Ecol. Evol.">
        <title>Genome expansion and lineage-specific genetic innovations in the forest pathogenic fungi Armillaria.</title>
        <authorList>
            <person name="Sipos G."/>
            <person name="Prasanna A.N."/>
            <person name="Walter M.C."/>
            <person name="O'Connor E."/>
            <person name="Balint B."/>
            <person name="Krizsan K."/>
            <person name="Kiss B."/>
            <person name="Hess J."/>
            <person name="Varga T."/>
            <person name="Slot J."/>
            <person name="Riley R."/>
            <person name="Boka B."/>
            <person name="Rigling D."/>
            <person name="Barry K."/>
            <person name="Lee J."/>
            <person name="Mihaltcheva S."/>
            <person name="LaButti K."/>
            <person name="Lipzen A."/>
            <person name="Waldron R."/>
            <person name="Moloney N.M."/>
            <person name="Sperisen C."/>
            <person name="Kredics L."/>
            <person name="Vagvoelgyi C."/>
            <person name="Patrignani A."/>
            <person name="Fitzpatrick D."/>
            <person name="Nagy I."/>
            <person name="Doyle S."/>
            <person name="Anderson J.B."/>
            <person name="Grigoriev I.V."/>
            <person name="Gueldener U."/>
            <person name="Muensterkoetter M."/>
            <person name="Nagy L.G."/>
        </authorList>
    </citation>
    <scope>NUCLEOTIDE SEQUENCE [LARGE SCALE GENOMIC DNA]</scope>
    <source>
        <strain evidence="2">C18/9</strain>
    </source>
</reference>
<protein>
    <submittedName>
        <fullName evidence="1">Uncharacterized protein</fullName>
    </submittedName>
</protein>
<proteinExistence type="predicted"/>
<organism evidence="1 2">
    <name type="scientific">Armillaria ostoyae</name>
    <name type="common">Armillaria root rot fungus</name>
    <dbReference type="NCBI Taxonomy" id="47428"/>
    <lineage>
        <taxon>Eukaryota</taxon>
        <taxon>Fungi</taxon>
        <taxon>Dikarya</taxon>
        <taxon>Basidiomycota</taxon>
        <taxon>Agaricomycotina</taxon>
        <taxon>Agaricomycetes</taxon>
        <taxon>Agaricomycetidae</taxon>
        <taxon>Agaricales</taxon>
        <taxon>Marasmiineae</taxon>
        <taxon>Physalacriaceae</taxon>
        <taxon>Armillaria</taxon>
    </lineage>
</organism>
<evidence type="ECO:0000313" key="1">
    <source>
        <dbReference type="EMBL" id="SJL03613.1"/>
    </source>
</evidence>
<dbReference type="OMA" id="CATIHWI"/>
<keyword evidence="2" id="KW-1185">Reference proteome</keyword>
<accession>A0A284R4H2</accession>
<evidence type="ECO:0000313" key="2">
    <source>
        <dbReference type="Proteomes" id="UP000219338"/>
    </source>
</evidence>
<dbReference type="OrthoDB" id="5598396at2759"/>
<name>A0A284R4H2_ARMOS</name>
<dbReference type="AlphaFoldDB" id="A0A284R4H2"/>
<dbReference type="STRING" id="47428.A0A284R4H2"/>
<gene>
    <name evidence="1" type="ORF">ARMOST_06970</name>
</gene>
<dbReference type="Proteomes" id="UP000219338">
    <property type="component" value="Unassembled WGS sequence"/>
</dbReference>
<sequence length="250" mass="28229">MTVTMPNNSKAELVFALWHFASLNHRNLQEYQQIAGWSNWAFNMFLLLKPGLCNVYVKMQGKMNLFAGIALNNTVKDNLFWLMDHIEESNEICCFDSIDWDPILDATITILCNVCLNGMGFWVPKIACGFVCLTPELSEGEEVTFFFEALCVCATIHWIADTPSPMLHKCVMIFMDNINTIDIFNSLRVMPTYNPILKLAVDIIISHCIDLYVLYISGPENDVRHIVMFTVLKGLGFDASSSSSTIETSS</sequence>